<dbReference type="Proteomes" id="UP001178507">
    <property type="component" value="Unassembled WGS sequence"/>
</dbReference>
<evidence type="ECO:0000256" key="2">
    <source>
        <dbReference type="ARBA" id="ARBA00022729"/>
    </source>
</evidence>
<dbReference type="Pfam" id="PF12999">
    <property type="entry name" value="PRKCSH-like"/>
    <property type="match status" value="1"/>
</dbReference>
<dbReference type="AlphaFoldDB" id="A0AA36I1H6"/>
<evidence type="ECO:0000256" key="5">
    <source>
        <dbReference type="SAM" id="Coils"/>
    </source>
</evidence>
<dbReference type="Gene3D" id="2.70.130.10">
    <property type="entry name" value="Mannose-6-phosphate receptor binding domain"/>
    <property type="match status" value="1"/>
</dbReference>
<sequence length="522" mass="56933">MLWWPLHVTWLSRALALTPGISPAEETRYKGTHFVCVEGSATLPASAVNDDFCDCEDGSDEPGTAACAGATDRWFYCPNSGGTARYIYISRVGDGICDCCDGSDEWLRPDSGCRDVCKEQGRARKVRLEQRRAEMQKGILMREAALESMRAEVEEWRKTVAELDANAAPLSKEMLELEEVQRQKRAAVIKEAEQLGREADLVGQGAEKKVSEYAKWMEGGGSGNTAEQAEQVCSGSVCIQRTAVSRKELRQIKVTSGALVDFMEFVYATGSLVVGEGKGDQQEPFNLEPGEVLLELRGGQGGLLDRVQFVTSRGRESKAYGGAGGQNFSFKASEGKMIVGVTRAVGLAGKLTGIQECLFRPLTDAEKAFDEASSILEDARRQLAAKHKETAELREKIEAAAGAHAAYRALNKCGETQIGEYSYKICPFGEATQGHVRLGKWKGWASDASHTALFEGGERCFSGIVRTLRVQFECGEGYVIESVREPSQCVYEATMTHPAACDAQVLTQGDRVLTPHEAHLEL</sequence>
<feature type="domain" description="Jacalin-type lectin" evidence="7">
    <location>
        <begin position="214"/>
        <end position="360"/>
    </location>
</feature>
<reference evidence="9" key="1">
    <citation type="submission" date="2023-08" db="EMBL/GenBank/DDBJ databases">
        <authorList>
            <person name="Chen Y."/>
            <person name="Shah S."/>
            <person name="Dougan E. K."/>
            <person name="Thang M."/>
            <person name="Chan C."/>
        </authorList>
    </citation>
    <scope>NUCLEOTIDE SEQUENCE</scope>
</reference>
<evidence type="ECO:0000256" key="4">
    <source>
        <dbReference type="ARBA" id="ARBA00023157"/>
    </source>
</evidence>
<dbReference type="InterPro" id="IPR039794">
    <property type="entry name" value="Gtb1-like"/>
</dbReference>
<dbReference type="GO" id="GO:0017177">
    <property type="term" value="C:glucosidase II complex"/>
    <property type="evidence" value="ECO:0007669"/>
    <property type="project" value="TreeGrafter"/>
</dbReference>
<dbReference type="CDD" id="cd00112">
    <property type="entry name" value="LDLa"/>
    <property type="match status" value="1"/>
</dbReference>
<keyword evidence="11" id="KW-1185">Reference proteome</keyword>
<evidence type="ECO:0000259" key="7">
    <source>
        <dbReference type="PROSITE" id="PS51752"/>
    </source>
</evidence>
<feature type="domain" description="MRH" evidence="8">
    <location>
        <begin position="411"/>
        <end position="503"/>
    </location>
</feature>
<dbReference type="InterPro" id="IPR036404">
    <property type="entry name" value="Jacalin-like_lectin_dom_sf"/>
</dbReference>
<keyword evidence="5" id="KW-0175">Coiled coil</keyword>
<dbReference type="PANTHER" id="PTHR12630">
    <property type="entry name" value="N-LINKED OLIGOSACCHARIDE PROCESSING"/>
    <property type="match status" value="1"/>
</dbReference>
<dbReference type="EMBL" id="CAUJNA010003436">
    <property type="protein sequence ID" value="CAJ1401975.1"/>
    <property type="molecule type" value="Genomic_DNA"/>
</dbReference>
<feature type="signal peptide" evidence="6">
    <location>
        <begin position="1"/>
        <end position="16"/>
    </location>
</feature>
<evidence type="ECO:0000259" key="8">
    <source>
        <dbReference type="PROSITE" id="PS51914"/>
    </source>
</evidence>
<evidence type="ECO:0000256" key="1">
    <source>
        <dbReference type="ARBA" id="ARBA00022387"/>
    </source>
</evidence>
<dbReference type="InterPro" id="IPR001229">
    <property type="entry name" value="Jacalin-like_lectin_dom"/>
</dbReference>
<feature type="chain" id="PRO_5041630129" description="Glucosidase 2 subunit beta" evidence="6">
    <location>
        <begin position="17"/>
        <end position="522"/>
    </location>
</feature>
<gene>
    <name evidence="10" type="ORF">EVOR1521_LOCUS24976</name>
    <name evidence="9" type="ORF">EVOR1521_LOCUS7576</name>
</gene>
<accession>A0AA36I1H6</accession>
<dbReference type="PROSITE" id="PS51914">
    <property type="entry name" value="MRH"/>
    <property type="match status" value="1"/>
</dbReference>
<dbReference type="SUPFAM" id="SSF50911">
    <property type="entry name" value="Mannose 6-phosphate receptor domain"/>
    <property type="match status" value="1"/>
</dbReference>
<keyword evidence="2 6" id="KW-0732">Signal</keyword>
<protein>
    <recommendedName>
        <fullName evidence="1">Glucosidase 2 subunit beta</fullName>
    </recommendedName>
</protein>
<keyword evidence="3" id="KW-0256">Endoplasmic reticulum</keyword>
<dbReference type="GO" id="GO:0006491">
    <property type="term" value="P:N-glycan processing"/>
    <property type="evidence" value="ECO:0007669"/>
    <property type="project" value="TreeGrafter"/>
</dbReference>
<dbReference type="InterPro" id="IPR036607">
    <property type="entry name" value="PRKCSH"/>
</dbReference>
<organism evidence="9 11">
    <name type="scientific">Effrenium voratum</name>
    <dbReference type="NCBI Taxonomy" id="2562239"/>
    <lineage>
        <taxon>Eukaryota</taxon>
        <taxon>Sar</taxon>
        <taxon>Alveolata</taxon>
        <taxon>Dinophyceae</taxon>
        <taxon>Suessiales</taxon>
        <taxon>Symbiodiniaceae</taxon>
        <taxon>Effrenium</taxon>
    </lineage>
</organism>
<dbReference type="EMBL" id="CAUJNA010000614">
    <property type="protein sequence ID" value="CAJ1379296.1"/>
    <property type="molecule type" value="Genomic_DNA"/>
</dbReference>
<dbReference type="SUPFAM" id="SSF51101">
    <property type="entry name" value="Mannose-binding lectins"/>
    <property type="match status" value="1"/>
</dbReference>
<feature type="coiled-coil region" evidence="5">
    <location>
        <begin position="362"/>
        <end position="396"/>
    </location>
</feature>
<evidence type="ECO:0000256" key="6">
    <source>
        <dbReference type="SAM" id="SignalP"/>
    </source>
</evidence>
<dbReference type="InterPro" id="IPR009011">
    <property type="entry name" value="Man6P_isomerase_rcpt-bd_dom_sf"/>
</dbReference>
<name>A0AA36I1H6_9DINO</name>
<evidence type="ECO:0000313" key="11">
    <source>
        <dbReference type="Proteomes" id="UP001178507"/>
    </source>
</evidence>
<dbReference type="Pfam" id="PF01419">
    <property type="entry name" value="Jacalin"/>
    <property type="match status" value="1"/>
</dbReference>
<keyword evidence="4" id="KW-1015">Disulfide bond</keyword>
<evidence type="ECO:0000256" key="3">
    <source>
        <dbReference type="ARBA" id="ARBA00022824"/>
    </source>
</evidence>
<dbReference type="InterPro" id="IPR044865">
    <property type="entry name" value="MRH_dom"/>
</dbReference>
<dbReference type="InterPro" id="IPR002172">
    <property type="entry name" value="LDrepeatLR_classA_rpt"/>
</dbReference>
<dbReference type="InterPro" id="IPR028146">
    <property type="entry name" value="PRKCSH_N"/>
</dbReference>
<proteinExistence type="predicted"/>
<dbReference type="Gene3D" id="2.100.10.30">
    <property type="entry name" value="Jacalin-like lectin domain"/>
    <property type="match status" value="1"/>
</dbReference>
<evidence type="ECO:0000313" key="10">
    <source>
        <dbReference type="EMBL" id="CAJ1401975.1"/>
    </source>
</evidence>
<dbReference type="PANTHER" id="PTHR12630:SF1">
    <property type="entry name" value="GLUCOSIDASE 2 SUBUNIT BETA"/>
    <property type="match status" value="1"/>
</dbReference>
<evidence type="ECO:0000313" key="9">
    <source>
        <dbReference type="EMBL" id="CAJ1379296.1"/>
    </source>
</evidence>
<dbReference type="PROSITE" id="PS51752">
    <property type="entry name" value="JACALIN_LECTIN"/>
    <property type="match status" value="1"/>
</dbReference>
<comment type="caution">
    <text evidence="9">The sequence shown here is derived from an EMBL/GenBank/DDBJ whole genome shotgun (WGS) entry which is preliminary data.</text>
</comment>
<dbReference type="Pfam" id="PF13015">
    <property type="entry name" value="PRKCSH_1"/>
    <property type="match status" value="1"/>
</dbReference>